<evidence type="ECO:0000256" key="1">
    <source>
        <dbReference type="SAM" id="MobiDB-lite"/>
    </source>
</evidence>
<name>A0A1E3JPL0_9TREE</name>
<dbReference type="AlphaFoldDB" id="A0A1E3JPL0"/>
<sequence length="88" mass="9588">MSTLTPSLANTTAASSPMPASPRPSNEGDQAQIASKDAQDAQDDQEEADEDKQVVEKMIEEAQDDPQGVWFVWFKIAYCDAPLSCLLL</sequence>
<feature type="compositionally biased region" description="Low complexity" evidence="1">
    <location>
        <begin position="9"/>
        <end position="36"/>
    </location>
</feature>
<dbReference type="Proteomes" id="UP000094819">
    <property type="component" value="Unassembled WGS sequence"/>
</dbReference>
<organism evidence="2 3">
    <name type="scientific">Cryptococcus wingfieldii CBS 7118</name>
    <dbReference type="NCBI Taxonomy" id="1295528"/>
    <lineage>
        <taxon>Eukaryota</taxon>
        <taxon>Fungi</taxon>
        <taxon>Dikarya</taxon>
        <taxon>Basidiomycota</taxon>
        <taxon>Agaricomycotina</taxon>
        <taxon>Tremellomycetes</taxon>
        <taxon>Tremellales</taxon>
        <taxon>Cryptococcaceae</taxon>
        <taxon>Cryptococcus</taxon>
    </lineage>
</organism>
<dbReference type="EMBL" id="AWGH01000006">
    <property type="protein sequence ID" value="ODO01852.1"/>
    <property type="molecule type" value="Genomic_DNA"/>
</dbReference>
<comment type="caution">
    <text evidence="2">The sequence shown here is derived from an EMBL/GenBank/DDBJ whole genome shotgun (WGS) entry which is preliminary data.</text>
</comment>
<keyword evidence="3" id="KW-1185">Reference proteome</keyword>
<feature type="region of interest" description="Disordered" evidence="1">
    <location>
        <begin position="1"/>
        <end position="52"/>
    </location>
</feature>
<reference evidence="2 3" key="1">
    <citation type="submission" date="2016-06" db="EMBL/GenBank/DDBJ databases">
        <title>Evolution of pathogenesis and genome organization in the Tremellales.</title>
        <authorList>
            <person name="Cuomo C."/>
            <person name="Litvintseva A."/>
            <person name="Heitman J."/>
            <person name="Chen Y."/>
            <person name="Sun S."/>
            <person name="Springer D."/>
            <person name="Dromer F."/>
            <person name="Young S."/>
            <person name="Zeng Q."/>
            <person name="Chapman S."/>
            <person name="Gujja S."/>
            <person name="Saif S."/>
            <person name="Birren B."/>
        </authorList>
    </citation>
    <scope>NUCLEOTIDE SEQUENCE [LARGE SCALE GENOMIC DNA]</scope>
    <source>
        <strain evidence="2 3">CBS 7118</strain>
    </source>
</reference>
<dbReference type="GeneID" id="30191792"/>
<protein>
    <submittedName>
        <fullName evidence="2">Uncharacterized protein</fullName>
    </submittedName>
</protein>
<evidence type="ECO:0000313" key="3">
    <source>
        <dbReference type="Proteomes" id="UP000094819"/>
    </source>
</evidence>
<dbReference type="RefSeq" id="XP_019033104.1">
    <property type="nucleotide sequence ID" value="XM_019174725.1"/>
</dbReference>
<feature type="compositionally biased region" description="Acidic residues" evidence="1">
    <location>
        <begin position="40"/>
        <end position="50"/>
    </location>
</feature>
<evidence type="ECO:0000313" key="2">
    <source>
        <dbReference type="EMBL" id="ODO01852.1"/>
    </source>
</evidence>
<gene>
    <name evidence="2" type="ORF">L198_02579</name>
</gene>
<accession>A0A1E3JPL0</accession>
<proteinExistence type="predicted"/>